<dbReference type="GO" id="GO:0003676">
    <property type="term" value="F:nucleic acid binding"/>
    <property type="evidence" value="ECO:0007669"/>
    <property type="project" value="InterPro"/>
</dbReference>
<evidence type="ECO:0000256" key="1">
    <source>
        <dbReference type="ARBA" id="ARBA00004123"/>
    </source>
</evidence>
<organism evidence="3 4">
    <name type="scientific">Homarus americanus</name>
    <name type="common">American lobster</name>
    <dbReference type="NCBI Taxonomy" id="6706"/>
    <lineage>
        <taxon>Eukaryota</taxon>
        <taxon>Metazoa</taxon>
        <taxon>Ecdysozoa</taxon>
        <taxon>Arthropoda</taxon>
        <taxon>Crustacea</taxon>
        <taxon>Multicrustacea</taxon>
        <taxon>Malacostraca</taxon>
        <taxon>Eumalacostraca</taxon>
        <taxon>Eucarida</taxon>
        <taxon>Decapoda</taxon>
        <taxon>Pleocyemata</taxon>
        <taxon>Astacidea</taxon>
        <taxon>Nephropoidea</taxon>
        <taxon>Nephropidae</taxon>
        <taxon>Homarus</taxon>
    </lineage>
</organism>
<comment type="caution">
    <text evidence="3">The sequence shown here is derived from an EMBL/GenBank/DDBJ whole genome shotgun (WGS) entry which is preliminary data.</text>
</comment>
<feature type="domain" description="Tc1-like transposase DDE" evidence="2">
    <location>
        <begin position="154"/>
        <end position="282"/>
    </location>
</feature>
<protein>
    <submittedName>
        <fullName evidence="3">Putative DDE superfamily endonuclease domain-containing protein 3</fullName>
    </submittedName>
</protein>
<accession>A0A8J5MXL8</accession>
<dbReference type="PANTHER" id="PTHR46564">
    <property type="entry name" value="TRANSPOSASE"/>
    <property type="match status" value="1"/>
</dbReference>
<evidence type="ECO:0000313" key="3">
    <source>
        <dbReference type="EMBL" id="KAG7166759.1"/>
    </source>
</evidence>
<dbReference type="InterPro" id="IPR038717">
    <property type="entry name" value="Tc1-like_DDE_dom"/>
</dbReference>
<keyword evidence="4" id="KW-1185">Reference proteome</keyword>
<gene>
    <name evidence="3" type="ORF">Hamer_G010416</name>
</gene>
<comment type="subcellular location">
    <subcellularLocation>
        <location evidence="1">Nucleus</location>
    </subcellularLocation>
</comment>
<dbReference type="InterPro" id="IPR036397">
    <property type="entry name" value="RNaseH_sf"/>
</dbReference>
<dbReference type="InterPro" id="IPR009057">
    <property type="entry name" value="Homeodomain-like_sf"/>
</dbReference>
<dbReference type="GO" id="GO:0005634">
    <property type="term" value="C:nucleus"/>
    <property type="evidence" value="ECO:0007669"/>
    <property type="project" value="UniProtKB-SubCell"/>
</dbReference>
<dbReference type="Gene3D" id="3.30.420.10">
    <property type="entry name" value="Ribonuclease H-like superfamily/Ribonuclease H"/>
    <property type="match status" value="1"/>
</dbReference>
<dbReference type="Proteomes" id="UP000747542">
    <property type="component" value="Unassembled WGS sequence"/>
</dbReference>
<keyword evidence="3" id="KW-0255">Endonuclease</keyword>
<reference evidence="3" key="1">
    <citation type="journal article" date="2021" name="Sci. Adv.">
        <title>The American lobster genome reveals insights on longevity, neural, and immune adaptations.</title>
        <authorList>
            <person name="Polinski J.M."/>
            <person name="Zimin A.V."/>
            <person name="Clark K.F."/>
            <person name="Kohn A.B."/>
            <person name="Sadowski N."/>
            <person name="Timp W."/>
            <person name="Ptitsyn A."/>
            <person name="Khanna P."/>
            <person name="Romanova D.Y."/>
            <person name="Williams P."/>
            <person name="Greenwood S.J."/>
            <person name="Moroz L.L."/>
            <person name="Walt D.R."/>
            <person name="Bodnar A.G."/>
        </authorList>
    </citation>
    <scope>NUCLEOTIDE SEQUENCE</scope>
    <source>
        <strain evidence="3">GMGI-L3</strain>
    </source>
</reference>
<name>A0A8J5MXL8_HOMAM</name>
<keyword evidence="3" id="KW-0540">Nuclease</keyword>
<dbReference type="InterPro" id="IPR047655">
    <property type="entry name" value="Transpos_IS630-like"/>
</dbReference>
<dbReference type="Gene3D" id="1.10.10.10">
    <property type="entry name" value="Winged helix-like DNA-binding domain superfamily/Winged helix DNA-binding domain"/>
    <property type="match status" value="1"/>
</dbReference>
<evidence type="ECO:0000313" key="4">
    <source>
        <dbReference type="Proteomes" id="UP000747542"/>
    </source>
</evidence>
<dbReference type="EMBL" id="JAHLQT010022185">
    <property type="protein sequence ID" value="KAG7166759.1"/>
    <property type="molecule type" value="Genomic_DNA"/>
</dbReference>
<dbReference type="Pfam" id="PF13358">
    <property type="entry name" value="DDE_3"/>
    <property type="match status" value="1"/>
</dbReference>
<dbReference type="InterPro" id="IPR036388">
    <property type="entry name" value="WH-like_DNA-bd_sf"/>
</dbReference>
<dbReference type="GO" id="GO:0004519">
    <property type="term" value="F:endonuclease activity"/>
    <property type="evidence" value="ECO:0007669"/>
    <property type="project" value="UniProtKB-KW"/>
</dbReference>
<dbReference type="AlphaFoldDB" id="A0A8J5MXL8"/>
<sequence>MSRRRYRRVSDEDRDRIITRYGAGEDFLDTAAELRIPRTTAYEIIRKFVETGERRGRRGGGRPPVLDDEAKDFLVMLFEATPTITIRELNHTLRQTFPGKPHVCNMTVSRALDGELITLKQVHNVPTDQNSEDVKAARVAFAQYMCEDGIHQHRVYVDETGYNLYTCRAYGRAPRGQGVNRIVAGQRGSNVTLIAAISNLVGLFYYEIHVTSVTKEVFKNFMTSLDSVLGPEAVVILMDNAPCHAGIEQEFEDRVIKKLPPHSPFLNPIENCFSVLKATVKRQLNNIADRCDARAARQHGVTLTMYRERLLQQVLRTAVPSIDATLCSANFQHSQTYLRRCIAREDIWD</sequence>
<keyword evidence="3" id="KW-0378">Hydrolase</keyword>
<dbReference type="PANTHER" id="PTHR46564:SF1">
    <property type="entry name" value="TRANSPOSASE"/>
    <property type="match status" value="1"/>
</dbReference>
<evidence type="ECO:0000259" key="2">
    <source>
        <dbReference type="Pfam" id="PF13358"/>
    </source>
</evidence>
<dbReference type="SUPFAM" id="SSF46689">
    <property type="entry name" value="Homeodomain-like"/>
    <property type="match status" value="1"/>
</dbReference>
<proteinExistence type="predicted"/>
<dbReference type="NCBIfam" id="NF033545">
    <property type="entry name" value="transpos_IS630"/>
    <property type="match status" value="1"/>
</dbReference>